<dbReference type="Proteomes" id="UP000028995">
    <property type="component" value="Unassembled WGS sequence"/>
</dbReference>
<feature type="transmembrane region" description="Helical" evidence="6">
    <location>
        <begin position="430"/>
        <end position="456"/>
    </location>
</feature>
<keyword evidence="2" id="KW-1003">Cell membrane</keyword>
<evidence type="ECO:0000256" key="4">
    <source>
        <dbReference type="ARBA" id="ARBA00022989"/>
    </source>
</evidence>
<evidence type="ECO:0000256" key="1">
    <source>
        <dbReference type="ARBA" id="ARBA00004651"/>
    </source>
</evidence>
<reference evidence="7 8" key="1">
    <citation type="submission" date="2014-03" db="EMBL/GenBank/DDBJ databases">
        <title>Genomics of Bifidobacteria.</title>
        <authorList>
            <person name="Ventura M."/>
            <person name="Milani C."/>
            <person name="Lugli G.A."/>
        </authorList>
    </citation>
    <scope>NUCLEOTIDE SEQUENCE [LARGE SCALE GENOMIC DNA]</scope>
    <source>
        <strain evidence="7 8">LMG 10510</strain>
    </source>
</reference>
<dbReference type="eggNOG" id="COG0531">
    <property type="taxonomic scope" value="Bacteria"/>
</dbReference>
<evidence type="ECO:0000256" key="5">
    <source>
        <dbReference type="ARBA" id="ARBA00023136"/>
    </source>
</evidence>
<evidence type="ECO:0000256" key="3">
    <source>
        <dbReference type="ARBA" id="ARBA00022692"/>
    </source>
</evidence>
<comment type="subcellular location">
    <subcellularLocation>
        <location evidence="1">Cell membrane</location>
        <topology evidence="1">Multi-pass membrane protein</topology>
    </subcellularLocation>
</comment>
<dbReference type="GO" id="GO:0005886">
    <property type="term" value="C:plasma membrane"/>
    <property type="evidence" value="ECO:0007669"/>
    <property type="project" value="UniProtKB-SubCell"/>
</dbReference>
<feature type="transmembrane region" description="Helical" evidence="6">
    <location>
        <begin position="71"/>
        <end position="94"/>
    </location>
</feature>
<keyword evidence="3 6" id="KW-0812">Transmembrane</keyword>
<evidence type="ECO:0000256" key="6">
    <source>
        <dbReference type="SAM" id="Phobius"/>
    </source>
</evidence>
<organism evidence="7 8">
    <name type="scientific">Bifidobacterium choerinum</name>
    <dbReference type="NCBI Taxonomy" id="35760"/>
    <lineage>
        <taxon>Bacteria</taxon>
        <taxon>Bacillati</taxon>
        <taxon>Actinomycetota</taxon>
        <taxon>Actinomycetes</taxon>
        <taxon>Bifidobacteriales</taxon>
        <taxon>Bifidobacteriaceae</taxon>
        <taxon>Bifidobacterium</taxon>
    </lineage>
</organism>
<dbReference type="InterPro" id="IPR002293">
    <property type="entry name" value="AA/rel_permease1"/>
</dbReference>
<dbReference type="STRING" id="35760.BCHO_1412"/>
<dbReference type="PANTHER" id="PTHR42770:SF16">
    <property type="entry name" value="AMINO ACID PERMEASE"/>
    <property type="match status" value="1"/>
</dbReference>
<proteinExistence type="predicted"/>
<dbReference type="InterPro" id="IPR050367">
    <property type="entry name" value="APC_superfamily"/>
</dbReference>
<evidence type="ECO:0000313" key="8">
    <source>
        <dbReference type="Proteomes" id="UP000028995"/>
    </source>
</evidence>
<dbReference type="EMBL" id="JGYU01000011">
    <property type="protein sequence ID" value="KFI56280.1"/>
    <property type="molecule type" value="Genomic_DNA"/>
</dbReference>
<feature type="transmembrane region" description="Helical" evidence="6">
    <location>
        <begin position="364"/>
        <end position="385"/>
    </location>
</feature>
<feature type="transmembrane region" description="Helical" evidence="6">
    <location>
        <begin position="43"/>
        <end position="65"/>
    </location>
</feature>
<comment type="caution">
    <text evidence="7">The sequence shown here is derived from an EMBL/GenBank/DDBJ whole genome shotgun (WGS) entry which is preliminary data.</text>
</comment>
<feature type="transmembrane region" description="Helical" evidence="6">
    <location>
        <begin position="226"/>
        <end position="248"/>
    </location>
</feature>
<dbReference type="Gene3D" id="1.20.1740.10">
    <property type="entry name" value="Amino acid/polyamine transporter I"/>
    <property type="match status" value="1"/>
</dbReference>
<sequence length="506" mass="51636">MTASSISAPCADASVRPVQSPISSAAPSASAGTKHGGPGTPAITMMVVAAAAPLTVLSGGTPLGILNGNGAAFPVSFVVVGVALLLFSIGFAAMGRHVTGSGGFFDAIGRGIHPVLGLGASTLALFTYAMIQSAIYCFLGMQIATCMASMTGLSLPWWVCSLVAAGVVGVLGYRNIAMSAKVVNVLIAGEIAVAVVLCVAIFARHLPLGIDFAATFSPSVSLEGAPGVAIIFAIASFVGFESTSIYRAEAKNPDVTVPRATYVAVVFVTLLCLVSSFAIVVAWCSDGDVDAVALAAGDMLQMTGAKYVGGWFANVISALIITSLFAAVVSFHNVLARYLRSMADIHALPAALGRLHARHHSPTVASLVVSAMSTVILACVGVAGLDPFTQAFSWFSGAAVLGFVLLLVLACLAVVVMFVRRADLRAREGVLKSVVAPAAGVLLLVAILVCAVMYFPGLVGEATFGVTCGTLVVCTCISLVVGVVEALVMRARRHDAYRVLEAAVVG</sequence>
<feature type="transmembrane region" description="Helical" evidence="6">
    <location>
        <begin position="311"/>
        <end position="335"/>
    </location>
</feature>
<dbReference type="PIRSF" id="PIRSF006060">
    <property type="entry name" value="AA_transporter"/>
    <property type="match status" value="1"/>
</dbReference>
<protein>
    <submittedName>
        <fullName evidence="7">Amino acid transporter</fullName>
    </submittedName>
</protein>
<dbReference type="PANTHER" id="PTHR42770">
    <property type="entry name" value="AMINO ACID TRANSPORTER-RELATED"/>
    <property type="match status" value="1"/>
</dbReference>
<accession>A0A087ABY0</accession>
<feature type="transmembrane region" description="Helical" evidence="6">
    <location>
        <begin position="115"/>
        <end position="143"/>
    </location>
</feature>
<gene>
    <name evidence="7" type="ORF">BCHO_1412</name>
</gene>
<evidence type="ECO:0000256" key="2">
    <source>
        <dbReference type="ARBA" id="ARBA00022475"/>
    </source>
</evidence>
<dbReference type="AlphaFoldDB" id="A0A087ABY0"/>
<dbReference type="GO" id="GO:0022857">
    <property type="term" value="F:transmembrane transporter activity"/>
    <property type="evidence" value="ECO:0007669"/>
    <property type="project" value="InterPro"/>
</dbReference>
<feature type="transmembrane region" description="Helical" evidence="6">
    <location>
        <begin position="155"/>
        <end position="173"/>
    </location>
</feature>
<feature type="transmembrane region" description="Helical" evidence="6">
    <location>
        <begin position="260"/>
        <end position="283"/>
    </location>
</feature>
<dbReference type="OrthoDB" id="137613at2"/>
<feature type="transmembrane region" description="Helical" evidence="6">
    <location>
        <begin position="185"/>
        <end position="206"/>
    </location>
</feature>
<keyword evidence="4 6" id="KW-1133">Transmembrane helix</keyword>
<dbReference type="Pfam" id="PF13520">
    <property type="entry name" value="AA_permease_2"/>
    <property type="match status" value="1"/>
</dbReference>
<keyword evidence="8" id="KW-1185">Reference proteome</keyword>
<feature type="transmembrane region" description="Helical" evidence="6">
    <location>
        <begin position="462"/>
        <end position="488"/>
    </location>
</feature>
<evidence type="ECO:0000313" key="7">
    <source>
        <dbReference type="EMBL" id="KFI56280.1"/>
    </source>
</evidence>
<keyword evidence="5 6" id="KW-0472">Membrane</keyword>
<name>A0A087ABY0_9BIFI</name>
<feature type="transmembrane region" description="Helical" evidence="6">
    <location>
        <begin position="391"/>
        <end position="418"/>
    </location>
</feature>